<evidence type="ECO:0000313" key="2">
    <source>
        <dbReference type="Proteomes" id="UP000291422"/>
    </source>
</evidence>
<dbReference type="AlphaFoldDB" id="A0A4Q4NAM9"/>
<proteinExistence type="predicted"/>
<protein>
    <submittedName>
        <fullName evidence="1">Uncharacterized protein</fullName>
    </submittedName>
</protein>
<gene>
    <name evidence="1" type="ORF">AA0117_g8307</name>
</gene>
<sequence>MKLRRSKKPPQPTQAHRLEQQVNEILSLIISKIRCQSIQDVASLSLVSRQFYILAVPHLYRKITLDLDRASHLRLLQRLERPGSHVPHMIRHLHVCLEGKHAEHMPRIEKVFAGLTNLVELEWEGPFNVPVHLLDALYSRFPRARFFIESSRVAYKSSETGISPLWGMDLWTKHPAASMITHLRITLDEKSAIWPGFKRGLVRTIIRDPVLESLQLEANEVIDNHSNSTVDLMKGHVLPKLRVLGLFVGNSPIFTQDELLFWGDQAGWESLKFLGLYHTQSLIPFVGRTPNLEELWLLPLEGEDTTGLKSHLAGFKDSYPFPALRQLKARPPWRDIALSQQNDRVIPWYLINRLSPEHLTCLDISRSSHRDQDVTDVPQAEDIARIRGICPNLQDLRLDMIIPWSHEPFPRDIAKELTAFTKPISLTIHLHVTRHPHLGTEALYLWIARGLRWCFRSSFKIARCFLKERESQRIHGQPRFSVNIIWANDVFAENDSIRSAHFHICTVETHQDVSRSHNEILFKHATSNKDIEKMSLDQLKDRTKPRLGNIVGGRARYLREIRRRENLNDVGTGAYEIDATLYDILTASDPV</sequence>
<comment type="caution">
    <text evidence="1">The sequence shown here is derived from an EMBL/GenBank/DDBJ whole genome shotgun (WGS) entry which is preliminary data.</text>
</comment>
<reference evidence="2" key="1">
    <citation type="journal article" date="2019" name="bioRxiv">
        <title>Genomics, evolutionary history and diagnostics of the Alternaria alternata species group including apple and Asian pear pathotypes.</title>
        <authorList>
            <person name="Armitage A.D."/>
            <person name="Cockerton H.M."/>
            <person name="Sreenivasaprasad S."/>
            <person name="Woodhall J.W."/>
            <person name="Lane C.R."/>
            <person name="Harrison R.J."/>
            <person name="Clarkson J.P."/>
        </authorList>
    </citation>
    <scope>NUCLEOTIDE SEQUENCE [LARGE SCALE GENOMIC DNA]</scope>
    <source>
        <strain evidence="2">FERA 1177</strain>
    </source>
</reference>
<dbReference type="EMBL" id="PDXD01000024">
    <property type="protein sequence ID" value="RYN72699.1"/>
    <property type="molecule type" value="Genomic_DNA"/>
</dbReference>
<name>A0A4Q4NAM9_ALTAL</name>
<evidence type="ECO:0000313" key="1">
    <source>
        <dbReference type="EMBL" id="RYN72699.1"/>
    </source>
</evidence>
<dbReference type="Proteomes" id="UP000291422">
    <property type="component" value="Unassembled WGS sequence"/>
</dbReference>
<dbReference type="VEuPathDB" id="FungiDB:CC77DRAFT_1052905"/>
<accession>A0A4Q4NAM9</accession>
<dbReference type="SUPFAM" id="SSF52047">
    <property type="entry name" value="RNI-like"/>
    <property type="match status" value="1"/>
</dbReference>
<organism evidence="1 2">
    <name type="scientific">Alternaria alternata</name>
    <name type="common">Alternaria rot fungus</name>
    <name type="synonym">Torula alternata</name>
    <dbReference type="NCBI Taxonomy" id="5599"/>
    <lineage>
        <taxon>Eukaryota</taxon>
        <taxon>Fungi</taxon>
        <taxon>Dikarya</taxon>
        <taxon>Ascomycota</taxon>
        <taxon>Pezizomycotina</taxon>
        <taxon>Dothideomycetes</taxon>
        <taxon>Pleosporomycetidae</taxon>
        <taxon>Pleosporales</taxon>
        <taxon>Pleosporineae</taxon>
        <taxon>Pleosporaceae</taxon>
        <taxon>Alternaria</taxon>
        <taxon>Alternaria sect. Alternaria</taxon>
        <taxon>Alternaria alternata complex</taxon>
    </lineage>
</organism>